<dbReference type="PROSITE" id="PS50076">
    <property type="entry name" value="DNAJ_2"/>
    <property type="match status" value="2"/>
</dbReference>
<reference evidence="3 4" key="1">
    <citation type="journal article" date="2020" name="Microbiol. Resour. Announc.">
        <title>Draft Genome Sequence of a Cladosporium Species Isolated from the Mesophotic Ascidian Didemnum maculosum.</title>
        <authorList>
            <person name="Gioti A."/>
            <person name="Siaperas R."/>
            <person name="Nikolaivits E."/>
            <person name="Le Goff G."/>
            <person name="Ouazzani J."/>
            <person name="Kotoulas G."/>
            <person name="Topakas E."/>
        </authorList>
    </citation>
    <scope>NUCLEOTIDE SEQUENCE [LARGE SCALE GENOMIC DNA]</scope>
    <source>
        <strain evidence="3 4">TM138-S3</strain>
    </source>
</reference>
<evidence type="ECO:0000256" key="1">
    <source>
        <dbReference type="SAM" id="MobiDB-lite"/>
    </source>
</evidence>
<evidence type="ECO:0000313" key="3">
    <source>
        <dbReference type="EMBL" id="KAL1582233.1"/>
    </source>
</evidence>
<keyword evidence="4" id="KW-1185">Reference proteome</keyword>
<feature type="compositionally biased region" description="Polar residues" evidence="1">
    <location>
        <begin position="386"/>
        <end position="397"/>
    </location>
</feature>
<comment type="caution">
    <text evidence="3">The sequence shown here is derived from an EMBL/GenBank/DDBJ whole genome shotgun (WGS) entry which is preliminary data.</text>
</comment>
<accession>A0AB34KAV4</accession>
<feature type="domain" description="J" evidence="2">
    <location>
        <begin position="181"/>
        <end position="246"/>
    </location>
</feature>
<dbReference type="SMART" id="SM00271">
    <property type="entry name" value="DnaJ"/>
    <property type="match status" value="2"/>
</dbReference>
<feature type="domain" description="J" evidence="2">
    <location>
        <begin position="451"/>
        <end position="520"/>
    </location>
</feature>
<dbReference type="RefSeq" id="XP_069225340.1">
    <property type="nucleotide sequence ID" value="XM_069377704.1"/>
</dbReference>
<dbReference type="GeneID" id="96010542"/>
<dbReference type="Gene3D" id="1.10.287.110">
    <property type="entry name" value="DnaJ domain"/>
    <property type="match status" value="2"/>
</dbReference>
<name>A0AB34KAV4_9PEZI</name>
<dbReference type="GO" id="GO:0016558">
    <property type="term" value="P:protein import into peroxisome matrix"/>
    <property type="evidence" value="ECO:0007669"/>
    <property type="project" value="TreeGrafter"/>
</dbReference>
<dbReference type="InterPro" id="IPR001623">
    <property type="entry name" value="DnaJ_domain"/>
</dbReference>
<sequence length="535" mass="59348">MATNPNIETLREMLKRDQEIFDAQSKRLMEIQRSSPEDITSADKNLLHNWDKSIVKDCNRQLLLLEEIESPTVEEREIMQELNKLISLGDHILERRNLLQAELFEKIGIHKKSTDMNKKSAKCDKDKKHSKDIKTPMAQNLAASSLTASYERTETAGQPDCEHYLEPPHETDGDVPFDPKDLYAVIKVKPDAPLDDVKKAAKKATVLLHPDRNLGDPEAASRFANLQAACQVFESEETRNEFDETGDVKGIDDLSARLKALPPEHRIMSMASAPTTTDLKLLIANDLAASNDLATRITQLRIAIEAGQPPPRKTVDLMDRSNRDITHDLVHRIEHMESTTPTSQDQELLQALNARLAVCDSLAMRLAELRDLLTSSKKVLGEDNNDPPSNDLSTSSPAMDATATERHKTTLSSTSKSHDRDPEGNEDNENDDACDSPFAPEPDPDPKTYPLLYRILSIPPSTPASSMPAAAKSALAGLALKHSPRNFPNDPTAPARWAAISRAYEVLSDEGKRAFYDRVGGEGGLEGFDVRCLEE</sequence>
<proteinExistence type="predicted"/>
<dbReference type="PANTHER" id="PTHR45006:SF1">
    <property type="entry name" value="DNAJ-LIKE PROTEIN 1"/>
    <property type="match status" value="1"/>
</dbReference>
<dbReference type="InterPro" id="IPR036869">
    <property type="entry name" value="J_dom_sf"/>
</dbReference>
<dbReference type="InterPro" id="IPR052814">
    <property type="entry name" value="Peroxisomal_DnaJ"/>
</dbReference>
<dbReference type="Pfam" id="PF00226">
    <property type="entry name" value="DnaJ"/>
    <property type="match status" value="2"/>
</dbReference>
<dbReference type="Proteomes" id="UP000803884">
    <property type="component" value="Unassembled WGS sequence"/>
</dbReference>
<evidence type="ECO:0000313" key="4">
    <source>
        <dbReference type="Proteomes" id="UP000803884"/>
    </source>
</evidence>
<dbReference type="PANTHER" id="PTHR45006">
    <property type="entry name" value="DNAJ-LIKE PROTEIN 1"/>
    <property type="match status" value="1"/>
</dbReference>
<dbReference type="GO" id="GO:0005829">
    <property type="term" value="C:cytosol"/>
    <property type="evidence" value="ECO:0007669"/>
    <property type="project" value="TreeGrafter"/>
</dbReference>
<dbReference type="EMBL" id="JAAQHG020000058">
    <property type="protein sequence ID" value="KAL1582233.1"/>
    <property type="molecule type" value="Genomic_DNA"/>
</dbReference>
<protein>
    <recommendedName>
        <fullName evidence="2">J domain-containing protein</fullName>
    </recommendedName>
</protein>
<dbReference type="AlphaFoldDB" id="A0AB34KAV4"/>
<feature type="compositionally biased region" description="Acidic residues" evidence="1">
    <location>
        <begin position="424"/>
        <end position="434"/>
    </location>
</feature>
<evidence type="ECO:0000259" key="2">
    <source>
        <dbReference type="PROSITE" id="PS50076"/>
    </source>
</evidence>
<gene>
    <name evidence="3" type="ORF">WHR41_09100</name>
</gene>
<dbReference type="CDD" id="cd06257">
    <property type="entry name" value="DnaJ"/>
    <property type="match status" value="2"/>
</dbReference>
<organism evidence="3 4">
    <name type="scientific">Cladosporium halotolerans</name>
    <dbReference type="NCBI Taxonomy" id="1052096"/>
    <lineage>
        <taxon>Eukaryota</taxon>
        <taxon>Fungi</taxon>
        <taxon>Dikarya</taxon>
        <taxon>Ascomycota</taxon>
        <taxon>Pezizomycotina</taxon>
        <taxon>Dothideomycetes</taxon>
        <taxon>Dothideomycetidae</taxon>
        <taxon>Cladosporiales</taxon>
        <taxon>Cladosporiaceae</taxon>
        <taxon>Cladosporium</taxon>
    </lineage>
</organism>
<dbReference type="SUPFAM" id="SSF46565">
    <property type="entry name" value="Chaperone J-domain"/>
    <property type="match status" value="2"/>
</dbReference>
<feature type="region of interest" description="Disordered" evidence="1">
    <location>
        <begin position="378"/>
        <end position="450"/>
    </location>
</feature>